<protein>
    <submittedName>
        <fullName evidence="3">ABC transporter substrate-binding protein</fullName>
    </submittedName>
</protein>
<dbReference type="EMBL" id="JACYWZ010000006">
    <property type="protein sequence ID" value="MBD8770883.1"/>
    <property type="molecule type" value="Genomic_DNA"/>
</dbReference>
<dbReference type="Gene3D" id="3.40.50.1980">
    <property type="entry name" value="Nitrogenase molybdenum iron protein domain"/>
    <property type="match status" value="2"/>
</dbReference>
<sequence length="346" mass="37874">MGRKLPGRWASTVASCLLLGSLSAYASEAAAIQVIDDTGKTVSIPQEPQRIADAWYAHHVLLMTLGAGSRIVSTVNHPRSQPWMFKVLPSLNDATSIEGTTFNVEALLGQRVDLVFTSVGDRQSVAYEQIGLPVMRMGYTDLPGLQHSMIATAQALGGEEPRRRAQAYNAYLDRQLKLVSDKVSAIPMAQRPKVLHIASVNPLKVDGSDTLIDDWIRIACGRNAATGLKGNMQIVSAEQVLAWQPDVLILAAGAGSLDQAAQASLLQQLTAVKHQRVLRNPAGVFPWDRYGTEVALQIEWAAQQLHPTQFSDVDMARTTQDFYREFFDYPLSDADAQRILQGMAPR</sequence>
<feature type="domain" description="Fe/B12 periplasmic-binding" evidence="2">
    <location>
        <begin position="50"/>
        <end position="309"/>
    </location>
</feature>
<dbReference type="Proteomes" id="UP000620025">
    <property type="component" value="Unassembled WGS sequence"/>
</dbReference>
<dbReference type="PROSITE" id="PS50983">
    <property type="entry name" value="FE_B12_PBP"/>
    <property type="match status" value="1"/>
</dbReference>
<keyword evidence="4" id="KW-1185">Reference proteome</keyword>
<evidence type="ECO:0000259" key="2">
    <source>
        <dbReference type="PROSITE" id="PS50983"/>
    </source>
</evidence>
<keyword evidence="1" id="KW-0732">Signal</keyword>
<evidence type="ECO:0000313" key="4">
    <source>
        <dbReference type="Proteomes" id="UP000620025"/>
    </source>
</evidence>
<reference evidence="3 4" key="1">
    <citation type="journal article" date="2020" name="FEMS Microbiol. Ecol.">
        <title>Temporal dynamics of bacterial communities during seed development and maturation.</title>
        <authorList>
            <person name="Chesneau G."/>
            <person name="Torres-Cortes G."/>
            <person name="Briand M."/>
            <person name="Darrasse A."/>
            <person name="Preveaux A."/>
            <person name="Marais C."/>
            <person name="Jacques M.A."/>
            <person name="Shade A."/>
            <person name="Barret M."/>
        </authorList>
    </citation>
    <scope>NUCLEOTIDE SEQUENCE [LARGE SCALE GENOMIC DNA]</scope>
    <source>
        <strain evidence="3 4">CFBP13599</strain>
    </source>
</reference>
<proteinExistence type="predicted"/>
<dbReference type="Gene3D" id="1.20.58.2180">
    <property type="match status" value="1"/>
</dbReference>
<dbReference type="RefSeq" id="WP_192068516.1">
    <property type="nucleotide sequence ID" value="NZ_JACYWY010000001.1"/>
</dbReference>
<accession>A0ABR9C0S0</accession>
<comment type="caution">
    <text evidence="3">The sequence shown here is derived from an EMBL/GenBank/DDBJ whole genome shotgun (WGS) entry which is preliminary data.</text>
</comment>
<dbReference type="PANTHER" id="PTHR30535">
    <property type="entry name" value="VITAMIN B12-BINDING PROTEIN"/>
    <property type="match status" value="1"/>
</dbReference>
<organism evidence="3 4">
    <name type="scientific">Pseudomonas coleopterorum</name>
    <dbReference type="NCBI Taxonomy" id="1605838"/>
    <lineage>
        <taxon>Bacteria</taxon>
        <taxon>Pseudomonadati</taxon>
        <taxon>Pseudomonadota</taxon>
        <taxon>Gammaproteobacteria</taxon>
        <taxon>Pseudomonadales</taxon>
        <taxon>Pseudomonadaceae</taxon>
        <taxon>Pseudomonas</taxon>
    </lineage>
</organism>
<evidence type="ECO:0000256" key="1">
    <source>
        <dbReference type="SAM" id="SignalP"/>
    </source>
</evidence>
<feature type="signal peptide" evidence="1">
    <location>
        <begin position="1"/>
        <end position="26"/>
    </location>
</feature>
<dbReference type="PANTHER" id="PTHR30535:SF34">
    <property type="entry name" value="MOLYBDATE-BINDING PROTEIN MOLA"/>
    <property type="match status" value="1"/>
</dbReference>
<evidence type="ECO:0000313" key="3">
    <source>
        <dbReference type="EMBL" id="MBD8770883.1"/>
    </source>
</evidence>
<feature type="chain" id="PRO_5047249436" evidence="1">
    <location>
        <begin position="27"/>
        <end position="346"/>
    </location>
</feature>
<dbReference type="InterPro" id="IPR002491">
    <property type="entry name" value="ABC_transptr_periplasmic_BD"/>
</dbReference>
<dbReference type="Pfam" id="PF01497">
    <property type="entry name" value="Peripla_BP_2"/>
    <property type="match status" value="1"/>
</dbReference>
<name>A0ABR9C0S0_9PSED</name>
<dbReference type="InterPro" id="IPR050902">
    <property type="entry name" value="ABC_Transporter_SBP"/>
</dbReference>
<dbReference type="SUPFAM" id="SSF53807">
    <property type="entry name" value="Helical backbone' metal receptor"/>
    <property type="match status" value="1"/>
</dbReference>
<gene>
    <name evidence="3" type="ORF">IFT38_15155</name>
</gene>